<accession>A0A4P7IEM9</accession>
<organism evidence="1 2">
    <name type="scientific">Nocardioides seonyuensis</name>
    <dbReference type="NCBI Taxonomy" id="2518371"/>
    <lineage>
        <taxon>Bacteria</taxon>
        <taxon>Bacillati</taxon>
        <taxon>Actinomycetota</taxon>
        <taxon>Actinomycetes</taxon>
        <taxon>Propionibacteriales</taxon>
        <taxon>Nocardioidaceae</taxon>
        <taxon>Nocardioides</taxon>
    </lineage>
</organism>
<proteinExistence type="predicted"/>
<dbReference type="RefSeq" id="WP_135267599.1">
    <property type="nucleotide sequence ID" value="NZ_CP038436.1"/>
</dbReference>
<dbReference type="EMBL" id="CP038436">
    <property type="protein sequence ID" value="QBX55608.1"/>
    <property type="molecule type" value="Genomic_DNA"/>
</dbReference>
<dbReference type="Proteomes" id="UP000294853">
    <property type="component" value="Chromosome"/>
</dbReference>
<evidence type="ECO:0000313" key="2">
    <source>
        <dbReference type="Proteomes" id="UP000294853"/>
    </source>
</evidence>
<protein>
    <submittedName>
        <fullName evidence="1">Uncharacterized protein</fullName>
    </submittedName>
</protein>
<name>A0A4P7IEM9_9ACTN</name>
<keyword evidence="2" id="KW-1185">Reference proteome</keyword>
<sequence length="214" mass="23861">MSDVVDATFMVPGPGVRRGMRVREFSRGVAIRECGGDPLPVDSTQNRHDQSHFPDLNLIRERGFAEPRATESEDRVLDTLDPSCPDLAPDWRSQGDWLALGETWNDVVMAVDQDPRMDSLRQPVAECLIGSTGRDVDPVDPINSFLRGVDVDTLAKRTSSSQIEQWADAYADCADEYFREFGRLLLEVRPALVEKHREVIEAYAAELVGAGYVP</sequence>
<gene>
    <name evidence="1" type="ORF">EXE58_09185</name>
</gene>
<dbReference type="OrthoDB" id="3828386at2"/>
<dbReference type="KEGG" id="nsn:EXE58_09185"/>
<dbReference type="AlphaFoldDB" id="A0A4P7IEM9"/>
<reference evidence="1 2" key="1">
    <citation type="submission" date="2019-03" db="EMBL/GenBank/DDBJ databases">
        <title>Three New Species of Nocardioides, Nocardioides euryhalodurans sp. nov., Nocardioides seonyuensis sp. nov. and Nocardioides eburneoflavus sp. nov. Iolated from Soil.</title>
        <authorList>
            <person name="Roh S.G."/>
            <person name="Lee C."/>
            <person name="Kim M.-K."/>
            <person name="Kim S.B."/>
        </authorList>
    </citation>
    <scope>NUCLEOTIDE SEQUENCE [LARGE SCALE GENOMIC DNA]</scope>
    <source>
        <strain evidence="1 2">MMS17-SY207-3</strain>
    </source>
</reference>
<evidence type="ECO:0000313" key="1">
    <source>
        <dbReference type="EMBL" id="QBX55608.1"/>
    </source>
</evidence>